<evidence type="ECO:0000313" key="1">
    <source>
        <dbReference type="EMBL" id="KAL3610709.1"/>
    </source>
</evidence>
<keyword evidence="2" id="KW-1185">Reference proteome</keyword>
<dbReference type="EMBL" id="RCHU02000001">
    <property type="protein sequence ID" value="KAL3610709.1"/>
    <property type="molecule type" value="Genomic_DNA"/>
</dbReference>
<protein>
    <submittedName>
        <fullName evidence="1">Uncharacterized protein</fullName>
    </submittedName>
</protein>
<evidence type="ECO:0000313" key="2">
    <source>
        <dbReference type="Proteomes" id="UP000309997"/>
    </source>
</evidence>
<accession>A0ACC4D037</accession>
<reference evidence="1 2" key="1">
    <citation type="journal article" date="2024" name="Plant Biotechnol. J.">
        <title>Genome and CRISPR/Cas9 system of a widespread forest tree (Populus alba) in the world.</title>
        <authorList>
            <person name="Liu Y.J."/>
            <person name="Jiang P.F."/>
            <person name="Han X.M."/>
            <person name="Li X.Y."/>
            <person name="Wang H.M."/>
            <person name="Wang Y.J."/>
            <person name="Wang X.X."/>
            <person name="Zeng Q.Y."/>
        </authorList>
    </citation>
    <scope>NUCLEOTIDE SEQUENCE [LARGE SCALE GENOMIC DNA]</scope>
    <source>
        <strain evidence="2">cv. PAL-ZL1</strain>
    </source>
</reference>
<name>A0ACC4D037_POPAL</name>
<dbReference type="Proteomes" id="UP000309997">
    <property type="component" value="Unassembled WGS sequence"/>
</dbReference>
<comment type="caution">
    <text evidence="1">The sequence shown here is derived from an EMBL/GenBank/DDBJ whole genome shotgun (WGS) entry which is preliminary data.</text>
</comment>
<gene>
    <name evidence="1" type="ORF">D5086_001729</name>
</gene>
<sequence>MMPLNPILVIEIFDCWGIDFMGPFPPSFGFLYILVAIDYVSKWIEAIPSRTNDHKTVIKFLKENILSRFGIPRAMISDGGTHFCNKPFESLMKKYGITHKVATPYHPQTSGQVELANREIKQILEKTVNPNRKDWSLRLNDALWAYRTAYKTSLGMSPYRLVYGKPCHLPVEIEHKAYWAIKAFNSSLDDASQL</sequence>
<organism evidence="1 2">
    <name type="scientific">Populus alba</name>
    <name type="common">White poplar</name>
    <dbReference type="NCBI Taxonomy" id="43335"/>
    <lineage>
        <taxon>Eukaryota</taxon>
        <taxon>Viridiplantae</taxon>
        <taxon>Streptophyta</taxon>
        <taxon>Embryophyta</taxon>
        <taxon>Tracheophyta</taxon>
        <taxon>Spermatophyta</taxon>
        <taxon>Magnoliopsida</taxon>
        <taxon>eudicotyledons</taxon>
        <taxon>Gunneridae</taxon>
        <taxon>Pentapetalae</taxon>
        <taxon>rosids</taxon>
        <taxon>fabids</taxon>
        <taxon>Malpighiales</taxon>
        <taxon>Salicaceae</taxon>
        <taxon>Saliceae</taxon>
        <taxon>Populus</taxon>
    </lineage>
</organism>
<proteinExistence type="predicted"/>